<sequence>MDLPVIKAIIQHANEMARTPEEIQLCSDYLAKAEVRLSHLKPLLAETRKRSNTSDSLKRRKAELSGEINEQQQTANFMRRLLAPNPIRLLPMDVLGEIFVHYIGARGVLPGANSRPSVTVRPMYLLMQVCRKWRDTALYTPRFWIFIPIFIPLKLRSIASPSPELERHWARIDEVSSRAPHKGFIGVHCRIASRCSQLAIIETMGRLFEILPRAGSLRLEVTISEKERARSRLIFPLPGKDVDTSFSNLRHLGVGAQDIPMNFVEYIVSRSPNLETLQAPRYYSLPTASLPCLVHITLESLTFGGLYNLLLAAPALRHLLVDTMNEYQTFPPNPNRIVRHENLKTIWVQYNSAIMLGHLTLPALEEIVELNACVGVPWPTPDEIRFFARSMCPLKRLKILDREVAPAALSVVQQQLELESLVLGYSGNQCPPPIAAFALRMFIEEKQHPTLGAVSMTGTLWDKWGYVHRLVWSMHAGRVGEVRNTKRNQLEMDSEDMVAKAKAIFAQVIGTSGSQL</sequence>
<dbReference type="SUPFAM" id="SSF81383">
    <property type="entry name" value="F-box domain"/>
    <property type="match status" value="1"/>
</dbReference>
<gene>
    <name evidence="1" type="ORF">CYLTODRAFT_493624</name>
</gene>
<dbReference type="InterPro" id="IPR036047">
    <property type="entry name" value="F-box-like_dom_sf"/>
</dbReference>
<evidence type="ECO:0000313" key="1">
    <source>
        <dbReference type="EMBL" id="KIY63803.1"/>
    </source>
</evidence>
<dbReference type="Proteomes" id="UP000054007">
    <property type="component" value="Unassembled WGS sequence"/>
</dbReference>
<name>A0A0D7AZL8_9AGAR</name>
<protein>
    <recommendedName>
        <fullName evidence="3">F-box domain-containing protein</fullName>
    </recommendedName>
</protein>
<dbReference type="SUPFAM" id="SSF52047">
    <property type="entry name" value="RNI-like"/>
    <property type="match status" value="1"/>
</dbReference>
<accession>A0A0D7AZL8</accession>
<organism evidence="1 2">
    <name type="scientific">Cylindrobasidium torrendii FP15055 ss-10</name>
    <dbReference type="NCBI Taxonomy" id="1314674"/>
    <lineage>
        <taxon>Eukaryota</taxon>
        <taxon>Fungi</taxon>
        <taxon>Dikarya</taxon>
        <taxon>Basidiomycota</taxon>
        <taxon>Agaricomycotina</taxon>
        <taxon>Agaricomycetes</taxon>
        <taxon>Agaricomycetidae</taxon>
        <taxon>Agaricales</taxon>
        <taxon>Marasmiineae</taxon>
        <taxon>Physalacriaceae</taxon>
        <taxon>Cylindrobasidium</taxon>
    </lineage>
</organism>
<reference evidence="1 2" key="1">
    <citation type="journal article" date="2015" name="Fungal Genet. Biol.">
        <title>Evolution of novel wood decay mechanisms in Agaricales revealed by the genome sequences of Fistulina hepatica and Cylindrobasidium torrendii.</title>
        <authorList>
            <person name="Floudas D."/>
            <person name="Held B.W."/>
            <person name="Riley R."/>
            <person name="Nagy L.G."/>
            <person name="Koehler G."/>
            <person name="Ransdell A.S."/>
            <person name="Younus H."/>
            <person name="Chow J."/>
            <person name="Chiniquy J."/>
            <person name="Lipzen A."/>
            <person name="Tritt A."/>
            <person name="Sun H."/>
            <person name="Haridas S."/>
            <person name="LaButti K."/>
            <person name="Ohm R.A."/>
            <person name="Kues U."/>
            <person name="Blanchette R.A."/>
            <person name="Grigoriev I.V."/>
            <person name="Minto R.E."/>
            <person name="Hibbett D.S."/>
        </authorList>
    </citation>
    <scope>NUCLEOTIDE SEQUENCE [LARGE SCALE GENOMIC DNA]</scope>
    <source>
        <strain evidence="1 2">FP15055 ss-10</strain>
    </source>
</reference>
<dbReference type="OrthoDB" id="3139566at2759"/>
<evidence type="ECO:0008006" key="3">
    <source>
        <dbReference type="Google" id="ProtNLM"/>
    </source>
</evidence>
<dbReference type="AlphaFoldDB" id="A0A0D7AZL8"/>
<proteinExistence type="predicted"/>
<dbReference type="EMBL" id="KN880672">
    <property type="protein sequence ID" value="KIY63803.1"/>
    <property type="molecule type" value="Genomic_DNA"/>
</dbReference>
<evidence type="ECO:0000313" key="2">
    <source>
        <dbReference type="Proteomes" id="UP000054007"/>
    </source>
</evidence>
<keyword evidence="2" id="KW-1185">Reference proteome</keyword>